<dbReference type="Proteomes" id="UP000236248">
    <property type="component" value="Chromosome NCAV"/>
</dbReference>
<protein>
    <recommendedName>
        <fullName evidence="3">Carbon monoxide dehydrogenase subunit G</fullName>
    </recommendedName>
</protein>
<dbReference type="InterPro" id="IPR023393">
    <property type="entry name" value="START-like_dom_sf"/>
</dbReference>
<dbReference type="EMBL" id="LT981265">
    <property type="protein sequence ID" value="SPC33846.1"/>
    <property type="molecule type" value="Genomic_DNA"/>
</dbReference>
<keyword evidence="2" id="KW-1185">Reference proteome</keyword>
<gene>
    <name evidence="1" type="ORF">NCAV_0663</name>
</gene>
<proteinExistence type="predicted"/>
<sequence>MHIELERRYAFDGIEPNTLWSRLKDVQRIARCIPHAEDVYVEGSILKAKVKPPYSFIRGRLSIESEILSIDEDMKQLKVKVKGSSIGSSFDAMLMISFMQDCLIASVVADTHGLLRTVPRSLIQKVTEDAADMFMSCIKAGISVG</sequence>
<dbReference type="RefSeq" id="WP_158648752.1">
    <property type="nucleotide sequence ID" value="NZ_LT981265.1"/>
</dbReference>
<name>A0A2K5AQB9_9ARCH</name>
<evidence type="ECO:0000313" key="1">
    <source>
        <dbReference type="EMBL" id="SPC33846.1"/>
    </source>
</evidence>
<dbReference type="Gene3D" id="3.30.530.20">
    <property type="match status" value="1"/>
</dbReference>
<dbReference type="Pfam" id="PF06240">
    <property type="entry name" value="COXG"/>
    <property type="match status" value="1"/>
</dbReference>
<dbReference type="InterPro" id="IPR010419">
    <property type="entry name" value="CO_DH_gsu"/>
</dbReference>
<dbReference type="AlphaFoldDB" id="A0A2K5AQB9"/>
<dbReference type="SUPFAM" id="SSF55961">
    <property type="entry name" value="Bet v1-like"/>
    <property type="match status" value="1"/>
</dbReference>
<organism evidence="1 2">
    <name type="scientific">Candidatus Nitrosocaldus cavascurensis</name>
    <dbReference type="NCBI Taxonomy" id="2058097"/>
    <lineage>
        <taxon>Archaea</taxon>
        <taxon>Nitrososphaerota</taxon>
        <taxon>Nitrososphaeria</taxon>
        <taxon>Candidatus Nitrosocaldales</taxon>
        <taxon>Candidatus Nitrosocaldaceae</taxon>
        <taxon>Candidatus Nitrosocaldus</taxon>
    </lineage>
</organism>
<accession>A0A2K5AQB9</accession>
<evidence type="ECO:0000313" key="2">
    <source>
        <dbReference type="Proteomes" id="UP000236248"/>
    </source>
</evidence>
<dbReference type="KEGG" id="ncv:NCAV_0663"/>
<reference evidence="2" key="1">
    <citation type="submission" date="2018-01" db="EMBL/GenBank/DDBJ databases">
        <authorList>
            <person name="Kerou L M."/>
        </authorList>
    </citation>
    <scope>NUCLEOTIDE SEQUENCE [LARGE SCALE GENOMIC DNA]</scope>
    <source>
        <strain evidence="2">SCU2</strain>
    </source>
</reference>
<evidence type="ECO:0008006" key="3">
    <source>
        <dbReference type="Google" id="ProtNLM"/>
    </source>
</evidence>
<dbReference type="GeneID" id="41594734"/>